<keyword evidence="6 12" id="KW-0067">ATP-binding</keyword>
<evidence type="ECO:0000259" key="10">
    <source>
        <dbReference type="PROSITE" id="PS50893"/>
    </source>
</evidence>
<keyword evidence="8 9" id="KW-0472">Membrane</keyword>
<feature type="transmembrane region" description="Helical" evidence="9">
    <location>
        <begin position="237"/>
        <end position="260"/>
    </location>
</feature>
<dbReference type="InterPro" id="IPR027417">
    <property type="entry name" value="P-loop_NTPase"/>
</dbReference>
<dbReference type="OrthoDB" id="9762778at2"/>
<dbReference type="GO" id="GO:0005886">
    <property type="term" value="C:plasma membrane"/>
    <property type="evidence" value="ECO:0007669"/>
    <property type="project" value="UniProtKB-SubCell"/>
</dbReference>
<dbReference type="InterPro" id="IPR003593">
    <property type="entry name" value="AAA+_ATPase"/>
</dbReference>
<dbReference type="Gene3D" id="3.40.50.300">
    <property type="entry name" value="P-loop containing nucleotide triphosphate hydrolases"/>
    <property type="match status" value="1"/>
</dbReference>
<dbReference type="EMBL" id="FOIF01000030">
    <property type="protein sequence ID" value="SET00300.1"/>
    <property type="molecule type" value="Genomic_DNA"/>
</dbReference>
<dbReference type="Proteomes" id="UP000243819">
    <property type="component" value="Unassembled WGS sequence"/>
</dbReference>
<organism evidence="12 13">
    <name type="scientific">Anaerobranca gottschalkii DSM 13577</name>
    <dbReference type="NCBI Taxonomy" id="1120990"/>
    <lineage>
        <taxon>Bacteria</taxon>
        <taxon>Bacillati</taxon>
        <taxon>Bacillota</taxon>
        <taxon>Clostridia</taxon>
        <taxon>Eubacteriales</taxon>
        <taxon>Proteinivoracaceae</taxon>
        <taxon>Anaerobranca</taxon>
    </lineage>
</organism>
<dbReference type="AlphaFoldDB" id="A0A1I0B1F6"/>
<evidence type="ECO:0000256" key="1">
    <source>
        <dbReference type="ARBA" id="ARBA00004651"/>
    </source>
</evidence>
<dbReference type="InterPro" id="IPR039421">
    <property type="entry name" value="Type_1_exporter"/>
</dbReference>
<name>A0A1I0B1F6_9FIRM</name>
<dbReference type="SUPFAM" id="SSF52540">
    <property type="entry name" value="P-loop containing nucleoside triphosphate hydrolases"/>
    <property type="match status" value="1"/>
</dbReference>
<dbReference type="GO" id="GO:0005524">
    <property type="term" value="F:ATP binding"/>
    <property type="evidence" value="ECO:0007669"/>
    <property type="project" value="UniProtKB-KW"/>
</dbReference>
<dbReference type="SMART" id="SM00382">
    <property type="entry name" value="AAA"/>
    <property type="match status" value="1"/>
</dbReference>
<evidence type="ECO:0000256" key="2">
    <source>
        <dbReference type="ARBA" id="ARBA00022448"/>
    </source>
</evidence>
<evidence type="ECO:0000256" key="9">
    <source>
        <dbReference type="SAM" id="Phobius"/>
    </source>
</evidence>
<gene>
    <name evidence="12" type="ORF">SAMN03080614_10302</name>
</gene>
<feature type="domain" description="ABC transmembrane type-1" evidence="11">
    <location>
        <begin position="16"/>
        <end position="298"/>
    </location>
</feature>
<dbReference type="PROSITE" id="PS00211">
    <property type="entry name" value="ABC_TRANSPORTER_1"/>
    <property type="match status" value="1"/>
</dbReference>
<dbReference type="RefSeq" id="WP_091350944.1">
    <property type="nucleotide sequence ID" value="NZ_FOIF01000030.1"/>
</dbReference>
<feature type="transmembrane region" description="Helical" evidence="9">
    <location>
        <begin position="133"/>
        <end position="151"/>
    </location>
</feature>
<keyword evidence="4 9" id="KW-0812">Transmembrane</keyword>
<keyword evidence="3" id="KW-1003">Cell membrane</keyword>
<accession>A0A1I0B1F6</accession>
<evidence type="ECO:0000256" key="6">
    <source>
        <dbReference type="ARBA" id="ARBA00022840"/>
    </source>
</evidence>
<keyword evidence="7 9" id="KW-1133">Transmembrane helix</keyword>
<evidence type="ECO:0000256" key="7">
    <source>
        <dbReference type="ARBA" id="ARBA00022989"/>
    </source>
</evidence>
<evidence type="ECO:0000259" key="11">
    <source>
        <dbReference type="PROSITE" id="PS50929"/>
    </source>
</evidence>
<dbReference type="PROSITE" id="PS50893">
    <property type="entry name" value="ABC_TRANSPORTER_2"/>
    <property type="match status" value="1"/>
</dbReference>
<keyword evidence="2" id="KW-0813">Transport</keyword>
<dbReference type="STRING" id="1120990.SAMN03080614_10302"/>
<dbReference type="InterPro" id="IPR036640">
    <property type="entry name" value="ABC1_TM_sf"/>
</dbReference>
<evidence type="ECO:0000313" key="13">
    <source>
        <dbReference type="Proteomes" id="UP000243819"/>
    </source>
</evidence>
<feature type="transmembrane region" description="Helical" evidence="9">
    <location>
        <begin position="52"/>
        <end position="72"/>
    </location>
</feature>
<reference evidence="13" key="1">
    <citation type="submission" date="2016-10" db="EMBL/GenBank/DDBJ databases">
        <authorList>
            <person name="Varghese N."/>
            <person name="Submissions S."/>
        </authorList>
    </citation>
    <scope>NUCLEOTIDE SEQUENCE [LARGE SCALE GENOMIC DNA]</scope>
    <source>
        <strain evidence="13">DSM 13577</strain>
    </source>
</reference>
<sequence length="584" mass="65278">MGYMKKYIKKYWKLFLLSISFLIIEAIADLLQPTIMANMVDIGVANNDLEYVFKAGGYMLLITGIGAVGAIGRNIVSSYTSQCFGAQLRSDLFKKIQYLSAEGINNFQTSSLITRITYDVTQVKDFVHRMMRIFFKAPVLCIGSIIMAFYLSPSMSLILLLIVPIIAVIMGINFKIGFPYFTRVQLAMDKINEVMREYLRGVRVVKAFSRQDFEKDRFHRVNENLAQVTKKAMRVTAIFSPAITLTVNLGIVAILWFGSFLIRDGNIQVGKVIAFINYMTQILHSLMIISRIINNSVRAKASLDRIGEVFNYENTIKNPLNPKIIDSKYCKIEFSNVSFAYGDGELVLKDITFSCLPGETIGIIGSTGAGKSTLVNLIPRFFDVRSGNIRINDIDISQLDIKNLREKISIVPQKALLFTGTIYDNIRWGKKDATEDEIREVAEIAQAHSFITSFSAGYQTVLGQGGVNLSGGQKQRIAIARALLKKAPIMILDDSTSAVDVGTEASIKKGLKRFLKDSTVIIIAQRITSVMDLDKIVVLDEGEIVGIGNHSELLKTCLVYRDIYRSQLGREGDFVERSQLCSIR</sequence>
<evidence type="ECO:0000256" key="5">
    <source>
        <dbReference type="ARBA" id="ARBA00022741"/>
    </source>
</evidence>
<dbReference type="InterPro" id="IPR003439">
    <property type="entry name" value="ABC_transporter-like_ATP-bd"/>
</dbReference>
<evidence type="ECO:0000256" key="8">
    <source>
        <dbReference type="ARBA" id="ARBA00023136"/>
    </source>
</evidence>
<dbReference type="PANTHER" id="PTHR43394:SF1">
    <property type="entry name" value="ATP-BINDING CASSETTE SUB-FAMILY B MEMBER 10, MITOCHONDRIAL"/>
    <property type="match status" value="1"/>
</dbReference>
<dbReference type="PANTHER" id="PTHR43394">
    <property type="entry name" value="ATP-DEPENDENT PERMEASE MDL1, MITOCHONDRIAL"/>
    <property type="match status" value="1"/>
</dbReference>
<dbReference type="PROSITE" id="PS50929">
    <property type="entry name" value="ABC_TM1F"/>
    <property type="match status" value="1"/>
</dbReference>
<dbReference type="CDD" id="cd18548">
    <property type="entry name" value="ABC_6TM_Tm287_like"/>
    <property type="match status" value="1"/>
</dbReference>
<evidence type="ECO:0000313" key="12">
    <source>
        <dbReference type="EMBL" id="SET00300.1"/>
    </source>
</evidence>
<keyword evidence="13" id="KW-1185">Reference proteome</keyword>
<dbReference type="GO" id="GO:0016887">
    <property type="term" value="F:ATP hydrolysis activity"/>
    <property type="evidence" value="ECO:0007669"/>
    <property type="project" value="InterPro"/>
</dbReference>
<dbReference type="GO" id="GO:0015421">
    <property type="term" value="F:ABC-type oligopeptide transporter activity"/>
    <property type="evidence" value="ECO:0007669"/>
    <property type="project" value="TreeGrafter"/>
</dbReference>
<dbReference type="Gene3D" id="1.20.1560.10">
    <property type="entry name" value="ABC transporter type 1, transmembrane domain"/>
    <property type="match status" value="1"/>
</dbReference>
<feature type="domain" description="ABC transporter" evidence="10">
    <location>
        <begin position="332"/>
        <end position="566"/>
    </location>
</feature>
<dbReference type="SUPFAM" id="SSF90123">
    <property type="entry name" value="ABC transporter transmembrane region"/>
    <property type="match status" value="1"/>
</dbReference>
<feature type="transmembrane region" description="Helical" evidence="9">
    <location>
        <begin position="157"/>
        <end position="178"/>
    </location>
</feature>
<keyword evidence="5" id="KW-0547">Nucleotide-binding</keyword>
<dbReference type="FunFam" id="3.40.50.300:FF:000221">
    <property type="entry name" value="Multidrug ABC transporter ATP-binding protein"/>
    <property type="match status" value="1"/>
</dbReference>
<comment type="subcellular location">
    <subcellularLocation>
        <location evidence="1">Cell membrane</location>
        <topology evidence="1">Multi-pass membrane protein</topology>
    </subcellularLocation>
</comment>
<dbReference type="Pfam" id="PF00005">
    <property type="entry name" value="ABC_tran"/>
    <property type="match status" value="1"/>
</dbReference>
<evidence type="ECO:0000256" key="4">
    <source>
        <dbReference type="ARBA" id="ARBA00022692"/>
    </source>
</evidence>
<dbReference type="InterPro" id="IPR011527">
    <property type="entry name" value="ABC1_TM_dom"/>
</dbReference>
<feature type="transmembrane region" description="Helical" evidence="9">
    <location>
        <begin position="272"/>
        <end position="293"/>
    </location>
</feature>
<proteinExistence type="predicted"/>
<dbReference type="InterPro" id="IPR017871">
    <property type="entry name" value="ABC_transporter-like_CS"/>
</dbReference>
<dbReference type="Pfam" id="PF00664">
    <property type="entry name" value="ABC_membrane"/>
    <property type="match status" value="1"/>
</dbReference>
<evidence type="ECO:0000256" key="3">
    <source>
        <dbReference type="ARBA" id="ARBA00022475"/>
    </source>
</evidence>
<protein>
    <submittedName>
        <fullName evidence="12">ATP-binding cassette, subfamily B</fullName>
    </submittedName>
</protein>